<dbReference type="Pfam" id="PF01112">
    <property type="entry name" value="Asparaginase_2"/>
    <property type="match status" value="1"/>
</dbReference>
<comment type="similarity">
    <text evidence="1">Belongs to the Ntn-hydrolase family.</text>
</comment>
<proteinExistence type="inferred from homology"/>
<dbReference type="InterPro" id="IPR029055">
    <property type="entry name" value="Ntn_hydrolases_N"/>
</dbReference>
<protein>
    <recommendedName>
        <fullName evidence="6">Threonine aspartase 1</fullName>
    </recommendedName>
</protein>
<keyword evidence="5" id="KW-1185">Reference proteome</keyword>
<feature type="site" description="Cleavage; by autolysis" evidence="3">
    <location>
        <begin position="2"/>
        <end position="3"/>
    </location>
</feature>
<dbReference type="Proteomes" id="UP001558652">
    <property type="component" value="Unassembled WGS sequence"/>
</dbReference>
<organism evidence="4 5">
    <name type="scientific">Ranatra chinensis</name>
    <dbReference type="NCBI Taxonomy" id="642074"/>
    <lineage>
        <taxon>Eukaryota</taxon>
        <taxon>Metazoa</taxon>
        <taxon>Ecdysozoa</taxon>
        <taxon>Arthropoda</taxon>
        <taxon>Hexapoda</taxon>
        <taxon>Insecta</taxon>
        <taxon>Pterygota</taxon>
        <taxon>Neoptera</taxon>
        <taxon>Paraneoptera</taxon>
        <taxon>Hemiptera</taxon>
        <taxon>Heteroptera</taxon>
        <taxon>Panheteroptera</taxon>
        <taxon>Nepomorpha</taxon>
        <taxon>Nepidae</taxon>
        <taxon>Ranatrinae</taxon>
        <taxon>Ranatra</taxon>
    </lineage>
</organism>
<gene>
    <name evidence="4" type="ORF">AAG570_008712</name>
</gene>
<accession>A0ABD0YRP0</accession>
<dbReference type="CDD" id="cd04514">
    <property type="entry name" value="Taspase1_like"/>
    <property type="match status" value="1"/>
</dbReference>
<dbReference type="Gene3D" id="3.60.20.30">
    <property type="entry name" value="(Glycosyl)asparaginase"/>
    <property type="match status" value="1"/>
</dbReference>
<name>A0ABD0YRP0_9HEMI</name>
<dbReference type="PANTHER" id="PTHR10188">
    <property type="entry name" value="L-ASPARAGINASE"/>
    <property type="match status" value="1"/>
</dbReference>
<evidence type="ECO:0000256" key="1">
    <source>
        <dbReference type="ARBA" id="ARBA00010872"/>
    </source>
</evidence>
<dbReference type="EMBL" id="JBFDAA010000003">
    <property type="protein sequence ID" value="KAL1138650.1"/>
    <property type="molecule type" value="Genomic_DNA"/>
</dbReference>
<evidence type="ECO:0000256" key="3">
    <source>
        <dbReference type="PIRSR" id="PIRSR600246-3"/>
    </source>
</evidence>
<dbReference type="AlphaFoldDB" id="A0ABD0YRP0"/>
<comment type="caution">
    <text evidence="4">The sequence shown here is derived from an EMBL/GenBank/DDBJ whole genome shotgun (WGS) entry which is preliminary data.</text>
</comment>
<evidence type="ECO:0008006" key="6">
    <source>
        <dbReference type="Google" id="ProtNLM"/>
    </source>
</evidence>
<sequence>LDTVGAVCVDYDGGVAATCSSGGILLKLPGRVGQAGVYGCGCWAENSRVEKEWGVAVTVSGCGEDLIKTCLAKETALALKQCSCPTIALNDTIRHRFLESPFIGSDSQKLCGVIGVQTSGNSGEFVWAHTTESMGIGYMTTEQVKPKVVFYIKNCVVLFCEIPSTTKNYILNTFVHLTSGHLNRLNNNDVKQ</sequence>
<reference evidence="4 5" key="1">
    <citation type="submission" date="2024-07" db="EMBL/GenBank/DDBJ databases">
        <title>Chromosome-level genome assembly of the water stick insect Ranatra chinensis (Heteroptera: Nepidae).</title>
        <authorList>
            <person name="Liu X."/>
        </authorList>
    </citation>
    <scope>NUCLEOTIDE SEQUENCE [LARGE SCALE GENOMIC DNA]</scope>
    <source>
        <strain evidence="4">Cailab_2021Rc</strain>
        <tissue evidence="4">Muscle</tissue>
    </source>
</reference>
<evidence type="ECO:0000313" key="4">
    <source>
        <dbReference type="EMBL" id="KAL1138650.1"/>
    </source>
</evidence>
<feature type="active site" description="Nucleophile" evidence="2">
    <location>
        <position position="3"/>
    </location>
</feature>
<dbReference type="InterPro" id="IPR037464">
    <property type="entry name" value="Taspase1"/>
</dbReference>
<dbReference type="PANTHER" id="PTHR10188:SF8">
    <property type="entry name" value="THREONINE ASPARTASE 1"/>
    <property type="match status" value="1"/>
</dbReference>
<dbReference type="InterPro" id="IPR000246">
    <property type="entry name" value="Peptidase_T2"/>
</dbReference>
<evidence type="ECO:0000313" key="5">
    <source>
        <dbReference type="Proteomes" id="UP001558652"/>
    </source>
</evidence>
<evidence type="ECO:0000256" key="2">
    <source>
        <dbReference type="PIRSR" id="PIRSR600246-1"/>
    </source>
</evidence>
<feature type="non-terminal residue" evidence="4">
    <location>
        <position position="1"/>
    </location>
</feature>
<dbReference type="SUPFAM" id="SSF56235">
    <property type="entry name" value="N-terminal nucleophile aminohydrolases (Ntn hydrolases)"/>
    <property type="match status" value="1"/>
</dbReference>